<feature type="region of interest" description="Disordered" evidence="1">
    <location>
        <begin position="546"/>
        <end position="568"/>
    </location>
</feature>
<gene>
    <name evidence="2" type="ORF">HPP92_015867</name>
</gene>
<proteinExistence type="predicted"/>
<feature type="compositionally biased region" description="Basic and acidic residues" evidence="1">
    <location>
        <begin position="97"/>
        <end position="110"/>
    </location>
</feature>
<dbReference type="AlphaFoldDB" id="A0A835UVI1"/>
<dbReference type="EMBL" id="JADCNL010000007">
    <property type="protein sequence ID" value="KAG0474010.1"/>
    <property type="molecule type" value="Genomic_DNA"/>
</dbReference>
<feature type="region of interest" description="Disordered" evidence="1">
    <location>
        <begin position="74"/>
        <end position="122"/>
    </location>
</feature>
<reference evidence="2 3" key="1">
    <citation type="journal article" date="2020" name="Nat. Food">
        <title>A phased Vanilla planifolia genome enables genetic improvement of flavour and production.</title>
        <authorList>
            <person name="Hasing T."/>
            <person name="Tang H."/>
            <person name="Brym M."/>
            <person name="Khazi F."/>
            <person name="Huang T."/>
            <person name="Chambers A.H."/>
        </authorList>
    </citation>
    <scope>NUCLEOTIDE SEQUENCE [LARGE SCALE GENOMIC DNA]</scope>
    <source>
        <tissue evidence="2">Leaf</tissue>
    </source>
</reference>
<dbReference type="OrthoDB" id="5789657at2759"/>
<evidence type="ECO:0000256" key="1">
    <source>
        <dbReference type="SAM" id="MobiDB-lite"/>
    </source>
</evidence>
<dbReference type="PANTHER" id="PTHR37911:SF1">
    <property type="entry name" value="OS04G0497900 PROTEIN"/>
    <property type="match status" value="1"/>
</dbReference>
<feature type="compositionally biased region" description="Basic and acidic residues" evidence="1">
    <location>
        <begin position="511"/>
        <end position="526"/>
    </location>
</feature>
<sequence length="634" mass="74257">MSSPLKFVFPKPSQNPSPLSHSQWSGLRKLPLPVPPLPQTSIATLKPIFRISCHHKSTPFPLCNALPLKVTKPSSTAVSAGRSKKKPGGPSPGRIEGSGEVRRAAKENARRRSLRASQNRFYRRSRASTQQADYFTEEELEAVGLGYDRAVRFMSQDHPKLRHPFDWYKYGKYGPYSWRGIVVGPPIRGRFTDERVTLMGEVHNHEEFEEIEQFEMANAFSRRLKDLDDSVGLRHYWVFVRHPRWRATELPWQQWTLVSEVVFEANRKEKIDKWSLMGRMGNKSRALVTQCAAWMRPDIIYVKRPLYQCRFEPQDEFFSKLWPLLDPSTENQFKFELRREKNGRVIVEDCTYFGGLCKIVKVSPKSYVDDVVNAYQKLSDEAKSRCLEFLLRNHPVELLHPYTKEWKAKLEEMELGCDAPDESDDDVEGSNTEIIEWMEDDASDDDNEDYVIEAGEVGEDEDEEDEEEVVMDPEETQEYWDEQWQKALHSSQAIEELVKRKLDASDRFYKQQMEEQKREEESKEASQDDVDAELEKIKAEWKKEEFKWSRTREQKREEESKEASQDDVDAELEKIKAEWKKEEFKWSRTRVKKGKLPPELFLKAAVRPFQYRNLVKEIVLMRHGIIDGDITLKS</sequence>
<dbReference type="Proteomes" id="UP000636800">
    <property type="component" value="Chromosome 7"/>
</dbReference>
<accession>A0A835UVI1</accession>
<dbReference type="PANTHER" id="PTHR37911">
    <property type="entry name" value="OSJNBA0067K08.20 PROTEIN"/>
    <property type="match status" value="1"/>
</dbReference>
<feature type="compositionally biased region" description="Polar residues" evidence="1">
    <location>
        <begin position="12"/>
        <end position="25"/>
    </location>
</feature>
<organism evidence="2 3">
    <name type="scientific">Vanilla planifolia</name>
    <name type="common">Vanilla</name>
    <dbReference type="NCBI Taxonomy" id="51239"/>
    <lineage>
        <taxon>Eukaryota</taxon>
        <taxon>Viridiplantae</taxon>
        <taxon>Streptophyta</taxon>
        <taxon>Embryophyta</taxon>
        <taxon>Tracheophyta</taxon>
        <taxon>Spermatophyta</taxon>
        <taxon>Magnoliopsida</taxon>
        <taxon>Liliopsida</taxon>
        <taxon>Asparagales</taxon>
        <taxon>Orchidaceae</taxon>
        <taxon>Vanilloideae</taxon>
        <taxon>Vanilleae</taxon>
        <taxon>Vanilla</taxon>
    </lineage>
</organism>
<evidence type="ECO:0000313" key="3">
    <source>
        <dbReference type="Proteomes" id="UP000636800"/>
    </source>
</evidence>
<feature type="region of interest" description="Disordered" evidence="1">
    <location>
        <begin position="1"/>
        <end position="25"/>
    </location>
</feature>
<feature type="compositionally biased region" description="Basic and acidic residues" evidence="1">
    <location>
        <begin position="546"/>
        <end position="564"/>
    </location>
</feature>
<evidence type="ECO:0000313" key="2">
    <source>
        <dbReference type="EMBL" id="KAG0474010.1"/>
    </source>
</evidence>
<feature type="region of interest" description="Disordered" evidence="1">
    <location>
        <begin position="511"/>
        <end position="531"/>
    </location>
</feature>
<keyword evidence="3" id="KW-1185">Reference proteome</keyword>
<name>A0A835UVI1_VANPL</name>
<comment type="caution">
    <text evidence="2">The sequence shown here is derived from an EMBL/GenBank/DDBJ whole genome shotgun (WGS) entry which is preliminary data.</text>
</comment>
<protein>
    <submittedName>
        <fullName evidence="2">Uncharacterized protein</fullName>
    </submittedName>
</protein>